<feature type="region of interest" description="Disordered" evidence="4">
    <location>
        <begin position="356"/>
        <end position="379"/>
    </location>
</feature>
<dbReference type="InterPro" id="IPR013783">
    <property type="entry name" value="Ig-like_fold"/>
</dbReference>
<feature type="compositionally biased region" description="Polar residues" evidence="4">
    <location>
        <begin position="10"/>
        <end position="23"/>
    </location>
</feature>
<feature type="domain" description="Alpha-galactosidase NEW3" evidence="8">
    <location>
        <begin position="1134"/>
        <end position="1206"/>
    </location>
</feature>
<feature type="domain" description="Glycoside hydrolase family 2 immunoglobulin-like beta-sandwich" evidence="5">
    <location>
        <begin position="421"/>
        <end position="500"/>
    </location>
</feature>
<dbReference type="Gene3D" id="2.60.40.10">
    <property type="entry name" value="Immunoglobulins"/>
    <property type="match status" value="1"/>
</dbReference>
<dbReference type="PANTHER" id="PTHR42732:SF2">
    <property type="entry name" value="BETA-MANNOSIDASE"/>
    <property type="match status" value="1"/>
</dbReference>
<name>A0A4R5AF90_9ACTN</name>
<evidence type="ECO:0000313" key="9">
    <source>
        <dbReference type="EMBL" id="TDD71233.1"/>
    </source>
</evidence>
<organism evidence="9 10">
    <name type="scientific">Jiangella aurantiaca</name>
    <dbReference type="NCBI Taxonomy" id="2530373"/>
    <lineage>
        <taxon>Bacteria</taxon>
        <taxon>Bacillati</taxon>
        <taxon>Actinomycetota</taxon>
        <taxon>Actinomycetes</taxon>
        <taxon>Jiangellales</taxon>
        <taxon>Jiangellaceae</taxon>
        <taxon>Jiangella</taxon>
    </lineage>
</organism>
<dbReference type="SUPFAM" id="SSF49464">
    <property type="entry name" value="Carboxypeptidase regulatory domain-like"/>
    <property type="match status" value="1"/>
</dbReference>
<keyword evidence="3" id="KW-0326">Glycosidase</keyword>
<dbReference type="InterPro" id="IPR006103">
    <property type="entry name" value="Glyco_hydro_2_cat"/>
</dbReference>
<dbReference type="PANTHER" id="PTHR42732">
    <property type="entry name" value="BETA-GALACTOSIDASE"/>
    <property type="match status" value="1"/>
</dbReference>
<dbReference type="InterPro" id="IPR008969">
    <property type="entry name" value="CarboxyPept-like_regulatory"/>
</dbReference>
<proteinExistence type="inferred from homology"/>
<reference evidence="9 10" key="1">
    <citation type="submission" date="2019-02" db="EMBL/GenBank/DDBJ databases">
        <title>Draft genome sequences of novel Actinobacteria.</title>
        <authorList>
            <person name="Sahin N."/>
            <person name="Ay H."/>
            <person name="Saygin H."/>
        </authorList>
    </citation>
    <scope>NUCLEOTIDE SEQUENCE [LARGE SCALE GENOMIC DNA]</scope>
    <source>
        <strain evidence="9 10">8K307</strain>
    </source>
</reference>
<dbReference type="Pfam" id="PF02836">
    <property type="entry name" value="Glyco_hydro_2_C"/>
    <property type="match status" value="1"/>
</dbReference>
<feature type="domain" description="Glycoside hydrolase family 2 catalytic" evidence="6">
    <location>
        <begin position="563"/>
        <end position="750"/>
    </location>
</feature>
<dbReference type="GO" id="GO:0004553">
    <property type="term" value="F:hydrolase activity, hydrolyzing O-glycosyl compounds"/>
    <property type="evidence" value="ECO:0007669"/>
    <property type="project" value="InterPro"/>
</dbReference>
<evidence type="ECO:0000256" key="4">
    <source>
        <dbReference type="SAM" id="MobiDB-lite"/>
    </source>
</evidence>
<comment type="caution">
    <text evidence="9">The sequence shown here is derived from an EMBL/GenBank/DDBJ whole genome shotgun (WGS) entry which is preliminary data.</text>
</comment>
<keyword evidence="10" id="KW-1185">Reference proteome</keyword>
<dbReference type="SUPFAM" id="SSF49785">
    <property type="entry name" value="Galactose-binding domain-like"/>
    <property type="match status" value="1"/>
</dbReference>
<dbReference type="InterPro" id="IPR051913">
    <property type="entry name" value="GH2_Domain-Containing"/>
</dbReference>
<dbReference type="Pfam" id="PF10633">
    <property type="entry name" value="NPCBM_assoc"/>
    <property type="match status" value="1"/>
</dbReference>
<dbReference type="EMBL" id="SMLB01000006">
    <property type="protein sequence ID" value="TDD71233.1"/>
    <property type="molecule type" value="Genomic_DNA"/>
</dbReference>
<evidence type="ECO:0000259" key="8">
    <source>
        <dbReference type="Pfam" id="PF10633"/>
    </source>
</evidence>
<dbReference type="Pfam" id="PF00703">
    <property type="entry name" value="Glyco_hydro_2"/>
    <property type="match status" value="1"/>
</dbReference>
<dbReference type="Proteomes" id="UP000295217">
    <property type="component" value="Unassembled WGS sequence"/>
</dbReference>
<dbReference type="Gene3D" id="2.60.40.1120">
    <property type="entry name" value="Carboxypeptidase-like, regulatory domain"/>
    <property type="match status" value="1"/>
</dbReference>
<comment type="similarity">
    <text evidence="1">Belongs to the glycosyl hydrolase 2 family.</text>
</comment>
<gene>
    <name evidence="9" type="ORF">E1262_06350</name>
</gene>
<dbReference type="Pfam" id="PF13620">
    <property type="entry name" value="CarboxypepD_reg"/>
    <property type="match status" value="1"/>
</dbReference>
<dbReference type="InterPro" id="IPR018905">
    <property type="entry name" value="A-galactase_NEW3"/>
</dbReference>
<protein>
    <recommendedName>
        <fullName evidence="11">Glycoside hydrolase family 2</fullName>
    </recommendedName>
</protein>
<dbReference type="Gene3D" id="2.60.120.260">
    <property type="entry name" value="Galactose-binding domain-like"/>
    <property type="match status" value="1"/>
</dbReference>
<dbReference type="SUPFAM" id="SSF51445">
    <property type="entry name" value="(Trans)glycosidases"/>
    <property type="match status" value="1"/>
</dbReference>
<dbReference type="Pfam" id="PF02837">
    <property type="entry name" value="Glyco_hydro_2_N"/>
    <property type="match status" value="1"/>
</dbReference>
<accession>A0A4R5AF90</accession>
<dbReference type="InterPro" id="IPR036156">
    <property type="entry name" value="Beta-gal/glucu_dom_sf"/>
</dbReference>
<dbReference type="OrthoDB" id="9762066at2"/>
<evidence type="ECO:0000259" key="7">
    <source>
        <dbReference type="Pfam" id="PF02837"/>
    </source>
</evidence>
<dbReference type="InterPro" id="IPR006104">
    <property type="entry name" value="Glyco_hydro_2_N"/>
</dbReference>
<evidence type="ECO:0000313" key="10">
    <source>
        <dbReference type="Proteomes" id="UP000295217"/>
    </source>
</evidence>
<evidence type="ECO:0000259" key="6">
    <source>
        <dbReference type="Pfam" id="PF02836"/>
    </source>
</evidence>
<dbReference type="InterPro" id="IPR008979">
    <property type="entry name" value="Galactose-bd-like_sf"/>
</dbReference>
<feature type="region of interest" description="Disordered" evidence="4">
    <location>
        <begin position="1"/>
        <end position="23"/>
    </location>
</feature>
<evidence type="ECO:0008006" key="11">
    <source>
        <dbReference type="Google" id="ProtNLM"/>
    </source>
</evidence>
<evidence type="ECO:0000256" key="1">
    <source>
        <dbReference type="ARBA" id="ARBA00007401"/>
    </source>
</evidence>
<feature type="domain" description="Glycosyl hydrolases family 2 sugar binding" evidence="7">
    <location>
        <begin position="221"/>
        <end position="342"/>
    </location>
</feature>
<evidence type="ECO:0000259" key="5">
    <source>
        <dbReference type="Pfam" id="PF00703"/>
    </source>
</evidence>
<evidence type="ECO:0000256" key="2">
    <source>
        <dbReference type="ARBA" id="ARBA00022801"/>
    </source>
</evidence>
<dbReference type="InterPro" id="IPR006102">
    <property type="entry name" value="Ig-like_GH2"/>
</dbReference>
<dbReference type="Gene3D" id="3.20.20.80">
    <property type="entry name" value="Glycosidases"/>
    <property type="match status" value="1"/>
</dbReference>
<dbReference type="SUPFAM" id="SSF49303">
    <property type="entry name" value="beta-Galactosidase/glucuronidase domain"/>
    <property type="match status" value="1"/>
</dbReference>
<keyword evidence="2" id="KW-0378">Hydrolase</keyword>
<sequence>MPTAGRCVEGSSTETSSQSIPATGTPQFNVARILPPTCSYMALDCIDSPIVRTYNVKLISCAHPAGMATVPPMPTRAATKRSTFAAALLAICALLTTTVPAVARTAADAVPARVAAPTTAPAMDVRGRVVDAETGASVEGASVHASGTDVFATTSANGTFVLTGVPESSALVVAAKEGYAFASTTVGRSVTLELARDTEPARAEYPRPDADRRPFTGDLWQSLNGTWSFGFDPDDVGESQGWFDPAHEFDKAIRVPFGYQSLAAWGEEELATSEVFRSAFSRYRGTVWYQRSFTVPEDFAGQNVRLRIGAADWGAAVWLDGQPVLPYSGDGYTEISADLGALEPGSTHTLTIRVVAPPTTPDSPYPQGKQTGEPDGENTGWFSDIGGIWQSVWIEPYEDVRLTQTQVTPEMTWEGDSRTPTTAAARIDVEATGGTSATVTVTDPDGNPVGTVDVPLTDGTGTARLPIEDPHLWEPDDPALYTADFRLGDADGIRTSFGMRTIDRQWAPGRDGQYQYIHLNNRPIYVRGVLDQGYNPWGIYTYTGVTAGPDLHTGTEEDPGRGSMLLDLRNAKDLGFNVVRHHLKVNEPAYYHWADKLGLMIWYDLPNAGWHSLGHPQAEPLFEGLLRNALQRDHNHPSIVIWNVFNESWGINERPFQDPIPEQAFPYVRRMVQLTRDLDASRLVVDNSACCNNGHLGDTDLNDFHYYLDTYADWKALLDRFAPQVAPGSTWNFNSGAQSGQPWLNSEFSIRWGQFPHVVSLFRAYPKLNGYVGVQLAETEQEIHSPFRFDRQPNSPEFVDHLGRARTIEMLQGDDAVSLMGRGARTVERGDTISVPVKISHFSDEDLSGAELRWQVGGYDDAGRWVADAGGGSRPVEPTRYTSIEAGTVSVTAPEGLRNGYVWVWLEAGGETVAENYLTFDTPGPDGEPGFSPGDVVAQEWTGGALALTTGGADWVTGYGLGYFEYEVEVPEDVRTGAVREATLVAEVAAAQAPGVYDPNHVTSARRYPTALTVSVDGRALPAITLPDDPNGPTALAGRSRGSVPGDFGNRSGYRVAIPVDARQLRGAETVTLRFASDGGGLSLFGARSGKHGIPPALLAGRILVPDERPEPDAVDDRLSVYQAPAAISPATGTGTVVVSVVNDTHATARNVAVALAAPDGWTATRAEPTRIAALEPGEARHVAFDVRSAAPVTTGQTAVFTATASWAGHAIQAIANSTVGFDPEAYPEVGVDDTFDTDASAEYTVIRPSATEAAPQLSFGGGRLQATGPGAYHGLVAHESGPQSDRAVVIVEHGRFANNGKVPDSQFVGLVKDERNYVVAWTGIRGQHGIDFRIDGQLTNACCGSAPLDPGDRWAFVLDGNAIGIWVDRGLGWAQIMTASAQNRIDFTQPGALDGWHYATGLRANAGIQEVTRLEGRSHPG</sequence>
<evidence type="ECO:0000256" key="3">
    <source>
        <dbReference type="ARBA" id="ARBA00023295"/>
    </source>
</evidence>
<dbReference type="InterPro" id="IPR017853">
    <property type="entry name" value="GH"/>
</dbReference>
<dbReference type="GO" id="GO:0005975">
    <property type="term" value="P:carbohydrate metabolic process"/>
    <property type="evidence" value="ECO:0007669"/>
    <property type="project" value="InterPro"/>
</dbReference>